<comment type="caution">
    <text evidence="2">The sequence shown here is derived from an EMBL/GenBank/DDBJ whole genome shotgun (WGS) entry which is preliminary data.</text>
</comment>
<dbReference type="EMBL" id="BAAAFI010000004">
    <property type="protein sequence ID" value="GAA0878173.1"/>
    <property type="molecule type" value="Genomic_DNA"/>
</dbReference>
<dbReference type="PANTHER" id="PTHR30595:SF6">
    <property type="entry name" value="SCHLAFEN ALBA-2 DOMAIN-CONTAINING PROTEIN"/>
    <property type="match status" value="1"/>
</dbReference>
<evidence type="ECO:0000259" key="1">
    <source>
        <dbReference type="Pfam" id="PF04326"/>
    </source>
</evidence>
<name>A0ABN1MYI7_9BACT</name>
<protein>
    <recommendedName>
        <fullName evidence="1">Schlafen AlbA-2 domain-containing protein</fullName>
    </recommendedName>
</protein>
<evidence type="ECO:0000313" key="3">
    <source>
        <dbReference type="Proteomes" id="UP001500469"/>
    </source>
</evidence>
<accession>A0ABN1MYI7</accession>
<dbReference type="RefSeq" id="WP_343849401.1">
    <property type="nucleotide sequence ID" value="NZ_BAAAFI010000004.1"/>
</dbReference>
<dbReference type="Gene3D" id="3.30.565.60">
    <property type="match status" value="1"/>
</dbReference>
<dbReference type="Gene3D" id="3.30.950.30">
    <property type="entry name" value="Schlafen, AAA domain"/>
    <property type="match status" value="1"/>
</dbReference>
<reference evidence="2 3" key="1">
    <citation type="journal article" date="2019" name="Int. J. Syst. Evol. Microbiol.">
        <title>The Global Catalogue of Microorganisms (GCM) 10K type strain sequencing project: providing services to taxonomists for standard genome sequencing and annotation.</title>
        <authorList>
            <consortium name="The Broad Institute Genomics Platform"/>
            <consortium name="The Broad Institute Genome Sequencing Center for Infectious Disease"/>
            <person name="Wu L."/>
            <person name="Ma J."/>
        </authorList>
    </citation>
    <scope>NUCLEOTIDE SEQUENCE [LARGE SCALE GENOMIC DNA]</scope>
    <source>
        <strain evidence="2 3">JCM 16112</strain>
    </source>
</reference>
<dbReference type="InterPro" id="IPR007421">
    <property type="entry name" value="Schlafen_AlbA_2_dom"/>
</dbReference>
<evidence type="ECO:0000313" key="2">
    <source>
        <dbReference type="EMBL" id="GAA0878173.1"/>
    </source>
</evidence>
<dbReference type="PANTHER" id="PTHR30595">
    <property type="entry name" value="GLPR-RELATED TRANSCRIPTIONAL REPRESSOR"/>
    <property type="match status" value="1"/>
</dbReference>
<organism evidence="2 3">
    <name type="scientific">Algoriphagus jejuensis</name>
    <dbReference type="NCBI Taxonomy" id="419934"/>
    <lineage>
        <taxon>Bacteria</taxon>
        <taxon>Pseudomonadati</taxon>
        <taxon>Bacteroidota</taxon>
        <taxon>Cytophagia</taxon>
        <taxon>Cytophagales</taxon>
        <taxon>Cyclobacteriaceae</taxon>
        <taxon>Algoriphagus</taxon>
    </lineage>
</organism>
<dbReference type="InterPro" id="IPR038475">
    <property type="entry name" value="RecG_C_sf"/>
</dbReference>
<dbReference type="InterPro" id="IPR038461">
    <property type="entry name" value="Schlafen_AlbA_2_dom_sf"/>
</dbReference>
<feature type="domain" description="Schlafen AlbA-2" evidence="1">
    <location>
        <begin position="15"/>
        <end position="137"/>
    </location>
</feature>
<dbReference type="Proteomes" id="UP001500469">
    <property type="component" value="Unassembled WGS sequence"/>
</dbReference>
<proteinExistence type="predicted"/>
<dbReference type="Pfam" id="PF04326">
    <property type="entry name" value="SLFN_AlbA_2"/>
    <property type="match status" value="1"/>
</dbReference>
<sequence length="571" mass="64680">MTILELQQLKESEDKVEFKAATKNYSFAGSEHRDQAERRRCFLGYVVAFANEGGGMLVLGMADKAPHEVVGSDFGQGQIGALEDETYSRLGIRVRMEELYENGLRVLVAHIPSRPVGKMLKFEGVPLMRVGESLRNMSDEEMFAILSEQEPDFSAKICEGLKIADLDESAIKAMKESYALKQKNPGFIQLSTEQVLSDLRLQEEGRLNYAALILLGKKEIIREKLPQCKTIWEFRATESQIHHDTREVIEEPLFLAITQMWRLINQPTLNKKYPIQVGAYIFDLFDFNEAVIREAVLNAEAHRDYSITSEVVIKQYPAKIVITNPGGFPKGVTIENLLTVSSTPRSRLMTEILEKTGLVERSGQGVDKIFSITLSEGKAEPDYSDSNMYQVSLVLRSEIIDKAFHIFISQYQNSDREPKLGVEQIITLCKIRNGISQNLKGAMVSQLEKMGLIQKLSGHTLRYTLSEEYEQLVSDGLKIGKRYIVQELERILLELQGNALKVGALEASMEDFMKRSQIRYLLLKLVDDEVVIVDGKLRGTRYSLSEKFKDLRGDKLIAEVLAFLRGRYDSL</sequence>
<dbReference type="Pfam" id="PF13749">
    <property type="entry name" value="HATPase_c_4"/>
    <property type="match status" value="1"/>
</dbReference>
<keyword evidence="3" id="KW-1185">Reference proteome</keyword>
<gene>
    <name evidence="2" type="ORF">GCM10009119_11410</name>
</gene>